<keyword evidence="3" id="KW-0479">Metal-binding</keyword>
<evidence type="ECO:0000313" key="9">
    <source>
        <dbReference type="Proteomes" id="UP000054608"/>
    </source>
</evidence>
<name>A0A0W0Y683_9GAMM</name>
<dbReference type="EMBL" id="LNYT01000001">
    <property type="protein sequence ID" value="KTD52456.1"/>
    <property type="molecule type" value="Genomic_DNA"/>
</dbReference>
<dbReference type="GO" id="GO:0010945">
    <property type="term" value="F:coenzyme A diphosphatase activity"/>
    <property type="evidence" value="ECO:0007669"/>
    <property type="project" value="InterPro"/>
</dbReference>
<evidence type="ECO:0000256" key="5">
    <source>
        <dbReference type="ARBA" id="ARBA00022842"/>
    </source>
</evidence>
<sequence>MDREKSGLDAAVIVLIEESSQSLILTQRSQQLKNHPGEICFPGGRWQSGDSDLYHTALRELWEELGIDAGRVYSEIPLAVEKTLTGFIIHPWLARIKSINPCRLDNQEVAEVFRTPLNQVCRKANYQFIPVEREGLVFQSCHYLGEPDRIVWGATARIMMQLCALDLTN</sequence>
<keyword evidence="6" id="KW-0464">Manganese</keyword>
<dbReference type="PROSITE" id="PS51462">
    <property type="entry name" value="NUDIX"/>
    <property type="match status" value="1"/>
</dbReference>
<evidence type="ECO:0000256" key="6">
    <source>
        <dbReference type="ARBA" id="ARBA00023211"/>
    </source>
</evidence>
<evidence type="ECO:0000313" key="8">
    <source>
        <dbReference type="EMBL" id="KTD52456.1"/>
    </source>
</evidence>
<dbReference type="STRING" id="458.Lrub_0088"/>
<evidence type="ECO:0000259" key="7">
    <source>
        <dbReference type="PROSITE" id="PS51462"/>
    </source>
</evidence>
<comment type="caution">
    <text evidence="8">The sequence shown here is derived from an EMBL/GenBank/DDBJ whole genome shotgun (WGS) entry which is preliminary data.</text>
</comment>
<proteinExistence type="predicted"/>
<dbReference type="Gene3D" id="3.90.79.10">
    <property type="entry name" value="Nucleoside Triphosphate Pyrophosphohydrolase"/>
    <property type="match status" value="1"/>
</dbReference>
<dbReference type="CDD" id="cd03426">
    <property type="entry name" value="NUDIX_CoAse_Nudt7"/>
    <property type="match status" value="1"/>
</dbReference>
<protein>
    <submittedName>
        <fullName evidence="8">MutT/nudix family transporter protein</fullName>
    </submittedName>
</protein>
<evidence type="ECO:0000256" key="2">
    <source>
        <dbReference type="ARBA" id="ARBA00001946"/>
    </source>
</evidence>
<dbReference type="PANTHER" id="PTHR12992:SF11">
    <property type="entry name" value="MITOCHONDRIAL COENZYME A DIPHOSPHATASE NUDT8"/>
    <property type="match status" value="1"/>
</dbReference>
<comment type="cofactor">
    <cofactor evidence="2">
        <name>Mg(2+)</name>
        <dbReference type="ChEBI" id="CHEBI:18420"/>
    </cofactor>
</comment>
<dbReference type="RefSeq" id="WP_058530260.1">
    <property type="nucleotide sequence ID" value="NZ_CAAAIN010000003.1"/>
</dbReference>
<comment type="cofactor">
    <cofactor evidence="1">
        <name>Mn(2+)</name>
        <dbReference type="ChEBI" id="CHEBI:29035"/>
    </cofactor>
</comment>
<organism evidence="8 9">
    <name type="scientific">Legionella rubrilucens</name>
    <dbReference type="NCBI Taxonomy" id="458"/>
    <lineage>
        <taxon>Bacteria</taxon>
        <taxon>Pseudomonadati</taxon>
        <taxon>Pseudomonadota</taxon>
        <taxon>Gammaproteobacteria</taxon>
        <taxon>Legionellales</taxon>
        <taxon>Legionellaceae</taxon>
        <taxon>Legionella</taxon>
    </lineage>
</organism>
<dbReference type="GO" id="GO:0046872">
    <property type="term" value="F:metal ion binding"/>
    <property type="evidence" value="ECO:0007669"/>
    <property type="project" value="UniProtKB-KW"/>
</dbReference>
<dbReference type="Pfam" id="PF00293">
    <property type="entry name" value="NUDIX"/>
    <property type="match status" value="1"/>
</dbReference>
<dbReference type="OrthoDB" id="9802805at2"/>
<keyword evidence="4" id="KW-0378">Hydrolase</keyword>
<evidence type="ECO:0000256" key="3">
    <source>
        <dbReference type="ARBA" id="ARBA00022723"/>
    </source>
</evidence>
<feature type="domain" description="Nudix hydrolase" evidence="7">
    <location>
        <begin position="6"/>
        <end position="136"/>
    </location>
</feature>
<dbReference type="InterPro" id="IPR045121">
    <property type="entry name" value="CoAse"/>
</dbReference>
<dbReference type="PANTHER" id="PTHR12992">
    <property type="entry name" value="NUDIX HYDROLASE"/>
    <property type="match status" value="1"/>
</dbReference>
<dbReference type="InterPro" id="IPR000086">
    <property type="entry name" value="NUDIX_hydrolase_dom"/>
</dbReference>
<dbReference type="InterPro" id="IPR015797">
    <property type="entry name" value="NUDIX_hydrolase-like_dom_sf"/>
</dbReference>
<dbReference type="PATRIC" id="fig|458.5.peg.89"/>
<accession>A0A0W0Y683</accession>
<keyword evidence="9" id="KW-1185">Reference proteome</keyword>
<reference evidence="8 9" key="1">
    <citation type="submission" date="2015-11" db="EMBL/GenBank/DDBJ databases">
        <title>Genomic analysis of 38 Legionella species identifies large and diverse effector repertoires.</title>
        <authorList>
            <person name="Burstein D."/>
            <person name="Amaro F."/>
            <person name="Zusman T."/>
            <person name="Lifshitz Z."/>
            <person name="Cohen O."/>
            <person name="Gilbert J.A."/>
            <person name="Pupko T."/>
            <person name="Shuman H.A."/>
            <person name="Segal G."/>
        </authorList>
    </citation>
    <scope>NUCLEOTIDE SEQUENCE [LARGE SCALE GENOMIC DNA]</scope>
    <source>
        <strain evidence="8 9">WA-270A-C2</strain>
    </source>
</reference>
<gene>
    <name evidence="8" type="ORF">Lrub_0088</name>
</gene>
<keyword evidence="5" id="KW-0460">Magnesium</keyword>
<dbReference type="Proteomes" id="UP000054608">
    <property type="component" value="Unassembled WGS sequence"/>
</dbReference>
<evidence type="ECO:0000256" key="4">
    <source>
        <dbReference type="ARBA" id="ARBA00022801"/>
    </source>
</evidence>
<dbReference type="AlphaFoldDB" id="A0A0W0Y683"/>
<evidence type="ECO:0000256" key="1">
    <source>
        <dbReference type="ARBA" id="ARBA00001936"/>
    </source>
</evidence>
<dbReference type="SUPFAM" id="SSF55811">
    <property type="entry name" value="Nudix"/>
    <property type="match status" value="1"/>
</dbReference>